<organism evidence="1">
    <name type="scientific">Ixodes ricinus</name>
    <name type="common">Common tick</name>
    <name type="synonym">Acarus ricinus</name>
    <dbReference type="NCBI Taxonomy" id="34613"/>
    <lineage>
        <taxon>Eukaryota</taxon>
        <taxon>Metazoa</taxon>
        <taxon>Ecdysozoa</taxon>
        <taxon>Arthropoda</taxon>
        <taxon>Chelicerata</taxon>
        <taxon>Arachnida</taxon>
        <taxon>Acari</taxon>
        <taxon>Parasitiformes</taxon>
        <taxon>Ixodida</taxon>
        <taxon>Ixodoidea</taxon>
        <taxon>Ixodidae</taxon>
        <taxon>Ixodinae</taxon>
        <taxon>Ixodes</taxon>
    </lineage>
</organism>
<dbReference type="AlphaFoldDB" id="A0A6B0TX38"/>
<accession>A0A6B0TX38</accession>
<dbReference type="EMBL" id="GIFC01001815">
    <property type="protein sequence ID" value="MXU83898.1"/>
    <property type="molecule type" value="Transcribed_RNA"/>
</dbReference>
<evidence type="ECO:0000313" key="1">
    <source>
        <dbReference type="EMBL" id="MXU83898.1"/>
    </source>
</evidence>
<name>A0A6B0TX38_IXORI</name>
<reference evidence="1" key="1">
    <citation type="submission" date="2019-12" db="EMBL/GenBank/DDBJ databases">
        <title>An insight into the sialome of adult female Ixodes ricinus ticks feeding for 6 days.</title>
        <authorList>
            <person name="Perner J."/>
            <person name="Ribeiro J.M.C."/>
        </authorList>
    </citation>
    <scope>NUCLEOTIDE SEQUENCE</scope>
    <source>
        <strain evidence="1">Semi-engorged</strain>
        <tissue evidence="1">Salivary glands</tissue>
    </source>
</reference>
<sequence length="78" mass="8789">MRPVVPVLLDINRLFALVRPCLPDVGTRRKTVHPANIGAGIRPKLPRHWPSSDVLFRRFVCVIYLFSHFIGSGPLCTP</sequence>
<proteinExistence type="predicted"/>
<protein>
    <submittedName>
        <fullName evidence="1">Putative secreted protein</fullName>
    </submittedName>
</protein>